<dbReference type="RefSeq" id="WP_020895130.1">
    <property type="nucleotide sequence ID" value="NZ_ATMR01000126.1"/>
</dbReference>
<reference evidence="1 2" key="1">
    <citation type="journal article" date="2013" name="Genome Announc.">
        <title>Draft Genome Sequence of Winogradskyella psychrotolerans RS-3T, Isolated from the Marine Transect of Kongsfjorden, Ny-Alesund, Svalbard, Arctic Ocean.</title>
        <authorList>
            <person name="Kumar Pinnaka A."/>
            <person name="Ara S."/>
            <person name="Singh A."/>
            <person name="Shivaji S."/>
        </authorList>
    </citation>
    <scope>NUCLEOTIDE SEQUENCE [LARGE SCALE GENOMIC DNA]</scope>
    <source>
        <strain evidence="1 2">RS-3</strain>
    </source>
</reference>
<organism evidence="1 2">
    <name type="scientific">Winogradskyella psychrotolerans RS-3</name>
    <dbReference type="NCBI Taxonomy" id="641526"/>
    <lineage>
        <taxon>Bacteria</taxon>
        <taxon>Pseudomonadati</taxon>
        <taxon>Bacteroidota</taxon>
        <taxon>Flavobacteriia</taxon>
        <taxon>Flavobacteriales</taxon>
        <taxon>Flavobacteriaceae</taxon>
        <taxon>Winogradskyella</taxon>
    </lineage>
</organism>
<accession>S7WZU7</accession>
<evidence type="ECO:0000313" key="2">
    <source>
        <dbReference type="Proteomes" id="UP000014962"/>
    </source>
</evidence>
<dbReference type="EMBL" id="ATMR01000126">
    <property type="protein sequence ID" value="EPR72294.1"/>
    <property type="molecule type" value="Genomic_DNA"/>
</dbReference>
<comment type="caution">
    <text evidence="1">The sequence shown here is derived from an EMBL/GenBank/DDBJ whole genome shotgun (WGS) entry which is preliminary data.</text>
</comment>
<protein>
    <submittedName>
        <fullName evidence="1">Uncharacterized protein</fullName>
    </submittedName>
</protein>
<evidence type="ECO:0000313" key="1">
    <source>
        <dbReference type="EMBL" id="EPR72294.1"/>
    </source>
</evidence>
<proteinExistence type="predicted"/>
<gene>
    <name evidence="1" type="ORF">ADIWIN_2794</name>
</gene>
<sequence>MDNKKICDCITGEDSLSILGYFKDNKTLITFIERISQYGVPSTNIILES</sequence>
<dbReference type="OrthoDB" id="9800326at2"/>
<name>S7WZU7_9FLAO</name>
<dbReference type="AlphaFoldDB" id="S7WZU7"/>
<dbReference type="STRING" id="641526.ADIWIN_2794"/>
<keyword evidence="2" id="KW-1185">Reference proteome</keyword>
<dbReference type="Proteomes" id="UP000014962">
    <property type="component" value="Unassembled WGS sequence"/>
</dbReference>